<reference evidence="2" key="1">
    <citation type="submission" date="2015-11" db="EMBL/GenBank/DDBJ databases">
        <title>De novo transcriptome assembly of four potential Pierce s Disease insect vectors from Arizona vineyards.</title>
        <authorList>
            <person name="Tassone E.E."/>
        </authorList>
    </citation>
    <scope>NUCLEOTIDE SEQUENCE</scope>
</reference>
<proteinExistence type="predicted"/>
<organism evidence="2">
    <name type="scientific">Cuerna arida</name>
    <dbReference type="NCBI Taxonomy" id="1464854"/>
    <lineage>
        <taxon>Eukaryota</taxon>
        <taxon>Metazoa</taxon>
        <taxon>Ecdysozoa</taxon>
        <taxon>Arthropoda</taxon>
        <taxon>Hexapoda</taxon>
        <taxon>Insecta</taxon>
        <taxon>Pterygota</taxon>
        <taxon>Neoptera</taxon>
        <taxon>Paraneoptera</taxon>
        <taxon>Hemiptera</taxon>
        <taxon>Auchenorrhyncha</taxon>
        <taxon>Membracoidea</taxon>
        <taxon>Cicadellidae</taxon>
        <taxon>Cicadellinae</taxon>
        <taxon>Proconiini</taxon>
        <taxon>Cuerna</taxon>
    </lineage>
</organism>
<name>A0A1B6G3I5_9HEMI</name>
<feature type="non-terminal residue" evidence="2">
    <location>
        <position position="111"/>
    </location>
</feature>
<feature type="compositionally biased region" description="Basic and acidic residues" evidence="1">
    <location>
        <begin position="85"/>
        <end position="96"/>
    </location>
</feature>
<sequence length="111" mass="12642">VRCSVGNGNSARLWYALFGDNAYQEMENIESEDKKVGSDDSKNHTCDMVEELKEDSNKLCEVGNGDAVIDKRISPQSMDVQESSQQDRKKQREKNAQEMNQLIETLDKKIQ</sequence>
<feature type="compositionally biased region" description="Polar residues" evidence="1">
    <location>
        <begin position="74"/>
        <end position="84"/>
    </location>
</feature>
<protein>
    <submittedName>
        <fullName evidence="2">Uncharacterized protein</fullName>
    </submittedName>
</protein>
<accession>A0A1B6G3I5</accession>
<evidence type="ECO:0000256" key="1">
    <source>
        <dbReference type="SAM" id="MobiDB-lite"/>
    </source>
</evidence>
<feature type="region of interest" description="Disordered" evidence="1">
    <location>
        <begin position="70"/>
        <end position="111"/>
    </location>
</feature>
<gene>
    <name evidence="2" type="ORF">g.13513</name>
</gene>
<dbReference type="AlphaFoldDB" id="A0A1B6G3I5"/>
<feature type="non-terminal residue" evidence="2">
    <location>
        <position position="1"/>
    </location>
</feature>
<dbReference type="EMBL" id="GECZ01012769">
    <property type="protein sequence ID" value="JAS57000.1"/>
    <property type="molecule type" value="Transcribed_RNA"/>
</dbReference>
<evidence type="ECO:0000313" key="2">
    <source>
        <dbReference type="EMBL" id="JAS57000.1"/>
    </source>
</evidence>